<proteinExistence type="predicted"/>
<dbReference type="PANTHER" id="PTHR28678">
    <property type="entry name" value="CODANIN-1"/>
    <property type="match status" value="1"/>
</dbReference>
<accession>A0ABM1A3C4</accession>
<feature type="region of interest" description="Disordered" evidence="1">
    <location>
        <begin position="595"/>
        <end position="674"/>
    </location>
</feature>
<feature type="region of interest" description="Disordered" evidence="1">
    <location>
        <begin position="718"/>
        <end position="740"/>
    </location>
</feature>
<dbReference type="Proteomes" id="UP000694888">
    <property type="component" value="Unplaced"/>
</dbReference>
<feature type="region of interest" description="Disordered" evidence="1">
    <location>
        <begin position="521"/>
        <end position="565"/>
    </location>
</feature>
<feature type="compositionally biased region" description="Polar residues" evidence="1">
    <location>
        <begin position="66"/>
        <end position="76"/>
    </location>
</feature>
<evidence type="ECO:0000313" key="3">
    <source>
        <dbReference type="RefSeq" id="XP_012939985.1"/>
    </source>
</evidence>
<feature type="compositionally biased region" description="Basic and acidic residues" evidence="1">
    <location>
        <begin position="360"/>
        <end position="373"/>
    </location>
</feature>
<protein>
    <submittedName>
        <fullName evidence="3">Uncharacterized protein LOC101855115</fullName>
    </submittedName>
</protein>
<feature type="region of interest" description="Disordered" evidence="1">
    <location>
        <begin position="1"/>
        <end position="30"/>
    </location>
</feature>
<gene>
    <name evidence="3" type="primary">LOC101855115</name>
</gene>
<feature type="region of interest" description="Disordered" evidence="1">
    <location>
        <begin position="116"/>
        <end position="252"/>
    </location>
</feature>
<organism evidence="2 3">
    <name type="scientific">Aplysia californica</name>
    <name type="common">California sea hare</name>
    <dbReference type="NCBI Taxonomy" id="6500"/>
    <lineage>
        <taxon>Eukaryota</taxon>
        <taxon>Metazoa</taxon>
        <taxon>Spiralia</taxon>
        <taxon>Lophotrochozoa</taxon>
        <taxon>Mollusca</taxon>
        <taxon>Gastropoda</taxon>
        <taxon>Heterobranchia</taxon>
        <taxon>Euthyneura</taxon>
        <taxon>Tectipleura</taxon>
        <taxon>Aplysiida</taxon>
        <taxon>Aplysioidea</taxon>
        <taxon>Aplysiidae</taxon>
        <taxon>Aplysia</taxon>
    </lineage>
</organism>
<sequence length="1961" mass="217010">MASALCGEDGSVSDLQLAPGLPSPDTSDDEDIKSYADYRITVPHFCNKLRELTRPLLCLSHGLPSPTKQLRETGNTRNKESKAKKRLFKGGQDPPCAIIERRYGYVPNPRWPKPFSGHSSRHFEPKGVKGKADKVPGVVFRKSSSYSSSRDHSGYRRREQSYQENDFPELGSLDSDKSQLSSFGHSLRSGDSAEDREHSRSHNRSSLHRADTSRVSSGHSSLLTSTPVKRDGRVSSDTYTPSPISAHHRVTPSPIGAQRAVSIVSMRESVSPGSPVAVLSDAKPSVVGQVEAVVSSPGQSYRRPRKLCPSPLAQETSCSDTSRSGAPLKSSSWLSATSEEPGDVKFSPSRGSSTSWSDMVRSDSAGEMRKGTEKGSPSLTSSHNSTGSQPGEMLQSGCDPVAGQILASPTASSSLERRHRKGNQRKWTPLSAASTEPKQMVGVGDKSPSQLVSQSAWSRGTTSSSSLQGSGLLVSGKCRDSPASPLQEWPHNARNSSPSVAGYAGAWGHGAASRVTSPLAAQNHDINPGDLATKSQPRVSRASVGDSSSSHMVSQPSPSVSPIPGEVLAEQSQNELRRGKGKKVGTLNTIHGDAKECKPVAGSQRSGKRNSNNNNYNKIQPLTLENFIPKPQKGKGKNSLPKNEKDMILLKSRFMEDLKANPTSPPKKIQPSPIKRLSFSDQKADLPTPLGSVSVCGDGGDSLAGSVEQLKSLKKLLSDREGTDRPLDEPGVCKTNPSKRSQVVLKDKTVKEIDLKLVCSLEKLMTEEANGKDVFEDEDEGEDDYTPTETSLSEAKQFWELRPVKSSSPTSKSTMHHETAHVAGADKPELATSCPPISGKVTMGVDQAPVKGVEDQARVENCVDQPGIETYVDQASVKEGDDQAKVEGSGEKACVQSNSLQANKEVSGDLVLPSLVTCKQQLTKYARRYCYFIEEHQVPNVAVELYFIIQLLTATELDTDALNRIESIYGECVFCSVPNGVYFAVRVLERLKRLFLSLDKAYLELLVDNPRVAIFSPSLQACVERALKERVVDYVVPSQMDHTSFDPLHDGILSFPDTNYAHVFKCQRDNFYAFYRHYHDTSSAYEFKMENQILYVYDGSTAEQNSVVNLMHLARLFLDHMLLCCVKQAGEKVDIFKMIRSRGQDEEQFNSLYAAFMELFSVTSGSACPSPGFSDQQMFFPDFVETLSCPAFNEHLRCLVVARILQLNSQTFDSVLNLHSSVTVGESDTPVRTEKFTETVLSLCVLGRLLGYLTFSMHRNQPQDLPPEQSAMMINIREMTPLPVPLPLLLKQAFDQGHLSLTVPWLVEYLAMMDKLAPQLSIYAALLKRLHFIQRYAWENLYKQGHSNSGLLVVSCISWLFESPAVPSGYFFSLGDVTSDAHGVRTNCKPFHIDCQKLVSQRLLSSCCPYLEQGQVLLTFFALKQRPTGKGTVGMFHLPDIGQKSDLEPAPAGGRASDRAEIEAWLGSSLTGSTNKSSGTGLSREVEQRGRSLVIDDEVVPAYVLTRLLARKEDDDSEDLEKNFMAGDKFLLSSIDSASELVASKVQDFACRSILPYLVFEAKVLVRRQFQEMDQGDDVERLKNNIKTTVNIKAGKFCRRAERTFQNIAERVLDQDLQSLIKFLMSHVEEGIRDNAVCIARRKTMKSLHEWARVQINAALFRRVIVREAEKCAGGNPRHLSLYPNDFSKKPAEPTHPALDTGCVELKQLSDLIDRAMSHGIWYINALTPGPRPDEADLLKLIRDFTACLEKKMITMDFAFYVMSNFLMHLIIQYMVDAPHNWTEATETSFIILCRQCRTWEAEDNQVTTRLSEYVHKKKRMKIKVMNFLSVHCVQWLAKSETQMETLMCYTKLLFRLVESELLHVDTLVKRLLHTRGNRNLDSDHRATVNRVLVKLLQMLYEASDSDDCTYSKSCVLSQVENLLGAETGEADDGAENAPLLTELRQVFGHILTDAEVLVSC</sequence>
<dbReference type="InterPro" id="IPR040031">
    <property type="entry name" value="Codanin-1"/>
</dbReference>
<dbReference type="GeneID" id="101855115"/>
<feature type="region of interest" description="Disordered" evidence="1">
    <location>
        <begin position="293"/>
        <end position="497"/>
    </location>
</feature>
<feature type="compositionally biased region" description="Polar residues" evidence="1">
    <location>
        <begin position="213"/>
        <end position="227"/>
    </location>
</feature>
<reference evidence="3" key="1">
    <citation type="submission" date="2025-08" db="UniProtKB">
        <authorList>
            <consortium name="RefSeq"/>
        </authorList>
    </citation>
    <scope>IDENTIFICATION</scope>
</reference>
<name>A0ABM1A3C4_APLCA</name>
<feature type="region of interest" description="Disordered" evidence="1">
    <location>
        <begin position="770"/>
        <end position="838"/>
    </location>
</feature>
<evidence type="ECO:0000256" key="1">
    <source>
        <dbReference type="SAM" id="MobiDB-lite"/>
    </source>
</evidence>
<feature type="compositionally biased region" description="Polar residues" evidence="1">
    <location>
        <begin position="375"/>
        <end position="389"/>
    </location>
</feature>
<keyword evidence="2" id="KW-1185">Reference proteome</keyword>
<feature type="compositionally biased region" description="Polar residues" evidence="1">
    <location>
        <begin position="313"/>
        <end position="338"/>
    </location>
</feature>
<feature type="compositionally biased region" description="Basic and acidic residues" evidence="1">
    <location>
        <begin position="718"/>
        <end position="728"/>
    </location>
</feature>
<dbReference type="RefSeq" id="XP_012939985.1">
    <property type="nucleotide sequence ID" value="XM_013084531.2"/>
</dbReference>
<feature type="compositionally biased region" description="Basic and acidic residues" evidence="1">
    <location>
        <begin position="149"/>
        <end position="161"/>
    </location>
</feature>
<dbReference type="PANTHER" id="PTHR28678:SF1">
    <property type="entry name" value="CODANIN-1"/>
    <property type="match status" value="1"/>
</dbReference>
<feature type="compositionally biased region" description="Basic and acidic residues" evidence="1">
    <location>
        <begin position="191"/>
        <end position="200"/>
    </location>
</feature>
<feature type="compositionally biased region" description="Low complexity" evidence="1">
    <location>
        <begin position="804"/>
        <end position="813"/>
    </location>
</feature>
<feature type="compositionally biased region" description="Low complexity" evidence="1">
    <location>
        <begin position="538"/>
        <end position="564"/>
    </location>
</feature>
<feature type="compositionally biased region" description="Low complexity" evidence="1">
    <location>
        <begin position="453"/>
        <end position="476"/>
    </location>
</feature>
<feature type="region of interest" description="Disordered" evidence="1">
    <location>
        <begin position="63"/>
        <end position="95"/>
    </location>
</feature>
<feature type="compositionally biased region" description="Acidic residues" evidence="1">
    <location>
        <begin position="775"/>
        <end position="786"/>
    </location>
</feature>
<feature type="compositionally biased region" description="Basic and acidic residues" evidence="1">
    <location>
        <begin position="815"/>
        <end position="829"/>
    </location>
</feature>
<evidence type="ECO:0000313" key="2">
    <source>
        <dbReference type="Proteomes" id="UP000694888"/>
    </source>
</evidence>
<feature type="compositionally biased region" description="Basic and acidic residues" evidence="1">
    <location>
        <begin position="121"/>
        <end position="134"/>
    </location>
</feature>
<feature type="compositionally biased region" description="Basic and acidic residues" evidence="1">
    <location>
        <begin position="642"/>
        <end position="659"/>
    </location>
</feature>